<evidence type="ECO:0000259" key="8">
    <source>
        <dbReference type="PROSITE" id="PS51352"/>
    </source>
</evidence>
<protein>
    <submittedName>
        <fullName evidence="9">DsbE family thiol:disulfide interchange protein</fullName>
    </submittedName>
</protein>
<dbReference type="InterPro" id="IPR013766">
    <property type="entry name" value="Thioredoxin_domain"/>
</dbReference>
<evidence type="ECO:0000256" key="6">
    <source>
        <dbReference type="SAM" id="Phobius"/>
    </source>
</evidence>
<evidence type="ECO:0000256" key="3">
    <source>
        <dbReference type="ARBA" id="ARBA00022748"/>
    </source>
</evidence>
<comment type="subcellular location">
    <subcellularLocation>
        <location evidence="1">Cell envelope</location>
    </subcellularLocation>
</comment>
<gene>
    <name evidence="9" type="ORF">AACH11_21320</name>
</gene>
<dbReference type="Proteomes" id="UP001368500">
    <property type="component" value="Unassembled WGS sequence"/>
</dbReference>
<dbReference type="RefSeq" id="WP_341376293.1">
    <property type="nucleotide sequence ID" value="NZ_JBBUTF010000025.1"/>
</dbReference>
<comment type="similarity">
    <text evidence="2">Belongs to the thioredoxin family. DsbE subfamily.</text>
</comment>
<evidence type="ECO:0000313" key="9">
    <source>
        <dbReference type="EMBL" id="MEK8028508.1"/>
    </source>
</evidence>
<keyword evidence="6" id="KW-0472">Membrane</keyword>
<dbReference type="NCBIfam" id="TIGR00385">
    <property type="entry name" value="dsbE"/>
    <property type="match status" value="1"/>
</dbReference>
<dbReference type="SUPFAM" id="SSF52833">
    <property type="entry name" value="Thioredoxin-like"/>
    <property type="match status" value="1"/>
</dbReference>
<dbReference type="InterPro" id="IPR004799">
    <property type="entry name" value="Periplasmic_diS_OxRdtase_DsbE"/>
</dbReference>
<dbReference type="InterPro" id="IPR036249">
    <property type="entry name" value="Thioredoxin-like_sf"/>
</dbReference>
<evidence type="ECO:0000313" key="10">
    <source>
        <dbReference type="Proteomes" id="UP001368500"/>
    </source>
</evidence>
<dbReference type="PROSITE" id="PS51352">
    <property type="entry name" value="THIOREDOXIN_2"/>
    <property type="match status" value="1"/>
</dbReference>
<evidence type="ECO:0000256" key="4">
    <source>
        <dbReference type="ARBA" id="ARBA00023157"/>
    </source>
</evidence>
<accession>A0ABU9BF02</accession>
<dbReference type="Gene3D" id="3.40.30.10">
    <property type="entry name" value="Glutaredoxin"/>
    <property type="match status" value="1"/>
</dbReference>
<feature type="domain" description="Thioredoxin" evidence="8">
    <location>
        <begin position="69"/>
        <end position="211"/>
    </location>
</feature>
<keyword evidence="10" id="KW-1185">Reference proteome</keyword>
<dbReference type="CDD" id="cd03010">
    <property type="entry name" value="TlpA_like_DsbE"/>
    <property type="match status" value="1"/>
</dbReference>
<evidence type="ECO:0000256" key="2">
    <source>
        <dbReference type="ARBA" id="ARBA00007758"/>
    </source>
</evidence>
<comment type="caution">
    <text evidence="9">The sequence shown here is derived from an EMBL/GenBank/DDBJ whole genome shotgun (WGS) entry which is preliminary data.</text>
</comment>
<reference evidence="9 10" key="1">
    <citation type="submission" date="2024-04" db="EMBL/GenBank/DDBJ databases">
        <title>Novel species of the genus Ideonella isolated from streams.</title>
        <authorList>
            <person name="Lu H."/>
        </authorList>
    </citation>
    <scope>NUCLEOTIDE SEQUENCE [LARGE SCALE GENOMIC DNA]</scope>
    <source>
        <strain evidence="9 10">BYS139W</strain>
    </source>
</reference>
<dbReference type="PANTHER" id="PTHR42852">
    <property type="entry name" value="THIOL:DISULFIDE INTERCHANGE PROTEIN DSBE"/>
    <property type="match status" value="1"/>
</dbReference>
<keyword evidence="6" id="KW-0812">Transmembrane</keyword>
<dbReference type="Pfam" id="PF08534">
    <property type="entry name" value="Redoxin"/>
    <property type="match status" value="1"/>
</dbReference>
<dbReference type="PROSITE" id="PS00194">
    <property type="entry name" value="THIOREDOXIN_1"/>
    <property type="match status" value="1"/>
</dbReference>
<evidence type="ECO:0000256" key="5">
    <source>
        <dbReference type="ARBA" id="ARBA00023284"/>
    </source>
</evidence>
<evidence type="ECO:0000256" key="1">
    <source>
        <dbReference type="ARBA" id="ARBA00004196"/>
    </source>
</evidence>
<keyword evidence="3" id="KW-0201">Cytochrome c-type biogenesis</keyword>
<dbReference type="InterPro" id="IPR013740">
    <property type="entry name" value="Redoxin"/>
</dbReference>
<sequence length="211" mass="22040">MNTPTPAATPAASVSAFTGASAAASAATAAARPPAAAWRRLLLPLGLLAGVALLLAAGLRQDPRALPSALIGRPVPALALPSLHDGRSGLDLRPGGLHGPYVLHVWASWCAPCREEQPVLMALARQHPRWTLAGIAYKDAPAQARAFLTRLGDPYTAIGQDSDGRAAMELGVYGVPETFVVDARGRITWRHAGPLDAAARTELEARMEAAR</sequence>
<dbReference type="InterPro" id="IPR017937">
    <property type="entry name" value="Thioredoxin_CS"/>
</dbReference>
<dbReference type="PANTHER" id="PTHR42852:SF6">
    <property type="entry name" value="THIOL:DISULFIDE INTERCHANGE PROTEIN DSBE"/>
    <property type="match status" value="1"/>
</dbReference>
<dbReference type="EMBL" id="JBBUTF010000025">
    <property type="protein sequence ID" value="MEK8028508.1"/>
    <property type="molecule type" value="Genomic_DNA"/>
</dbReference>
<keyword evidence="6" id="KW-1133">Transmembrane helix</keyword>
<organism evidence="9 10">
    <name type="scientific">Pseudaquabacterium rugosum</name>
    <dbReference type="NCBI Taxonomy" id="2984194"/>
    <lineage>
        <taxon>Bacteria</taxon>
        <taxon>Pseudomonadati</taxon>
        <taxon>Pseudomonadota</taxon>
        <taxon>Betaproteobacteria</taxon>
        <taxon>Burkholderiales</taxon>
        <taxon>Sphaerotilaceae</taxon>
        <taxon>Pseudaquabacterium</taxon>
    </lineage>
</organism>
<name>A0ABU9BF02_9BURK</name>
<keyword evidence="4" id="KW-1015">Disulfide bond</keyword>
<feature type="transmembrane region" description="Helical" evidence="6">
    <location>
        <begin position="42"/>
        <end position="59"/>
    </location>
</feature>
<feature type="chain" id="PRO_5046709716" evidence="7">
    <location>
        <begin position="27"/>
        <end position="211"/>
    </location>
</feature>
<dbReference type="InterPro" id="IPR050553">
    <property type="entry name" value="Thioredoxin_ResA/DsbE_sf"/>
</dbReference>
<keyword evidence="5" id="KW-0676">Redox-active center</keyword>
<keyword evidence="7" id="KW-0732">Signal</keyword>
<evidence type="ECO:0000256" key="7">
    <source>
        <dbReference type="SAM" id="SignalP"/>
    </source>
</evidence>
<proteinExistence type="inferred from homology"/>
<feature type="signal peptide" evidence="7">
    <location>
        <begin position="1"/>
        <end position="26"/>
    </location>
</feature>